<accession>A0A174EAX9</accession>
<reference evidence="1 2" key="1">
    <citation type="submission" date="2015-09" db="EMBL/GenBank/DDBJ databases">
        <authorList>
            <consortium name="Pathogen Informatics"/>
        </authorList>
    </citation>
    <scope>NUCLEOTIDE SEQUENCE [LARGE SCALE GENOMIC DNA]</scope>
    <source>
        <strain evidence="1 2">2789STDY5608850</strain>
    </source>
</reference>
<organism evidence="1 2">
    <name type="scientific">Hungatella hathewayi</name>
    <dbReference type="NCBI Taxonomy" id="154046"/>
    <lineage>
        <taxon>Bacteria</taxon>
        <taxon>Bacillati</taxon>
        <taxon>Bacillota</taxon>
        <taxon>Clostridia</taxon>
        <taxon>Lachnospirales</taxon>
        <taxon>Lachnospiraceae</taxon>
        <taxon>Hungatella</taxon>
    </lineage>
</organism>
<evidence type="ECO:0000313" key="2">
    <source>
        <dbReference type="Proteomes" id="UP000095651"/>
    </source>
</evidence>
<dbReference type="EMBL" id="CYZE01000005">
    <property type="protein sequence ID" value="CUO33150.1"/>
    <property type="molecule type" value="Genomic_DNA"/>
</dbReference>
<dbReference type="RefSeq" id="WP_055655498.1">
    <property type="nucleotide sequence ID" value="NZ_CABIXC010000005.1"/>
</dbReference>
<gene>
    <name evidence="1" type="ORF">ERS852407_02510</name>
</gene>
<evidence type="ECO:0000313" key="1">
    <source>
        <dbReference type="EMBL" id="CUO33150.1"/>
    </source>
</evidence>
<dbReference type="Proteomes" id="UP000095651">
    <property type="component" value="Unassembled WGS sequence"/>
</dbReference>
<sequence>MKKYGNSLRILFLCIAGVFCWMLFTSEEAGQRYFCGMAPASILRGFTSAIRKSPVREGVSDHAVPDRAFYCLSGESVVPDPLVHGIYH</sequence>
<protein>
    <submittedName>
        <fullName evidence="1">Uncharacterized protein</fullName>
    </submittedName>
</protein>
<name>A0A174EAX9_9FIRM</name>
<dbReference type="AlphaFoldDB" id="A0A174EAX9"/>
<proteinExistence type="predicted"/>